<reference evidence="2 3" key="1">
    <citation type="submission" date="2019-03" db="EMBL/GenBank/DDBJ databases">
        <title>Genomic Encyclopedia of Type Strains, Phase IV (KMG-IV): sequencing the most valuable type-strain genomes for metagenomic binning, comparative biology and taxonomic classification.</title>
        <authorList>
            <person name="Goeker M."/>
        </authorList>
    </citation>
    <scope>NUCLEOTIDE SEQUENCE [LARGE SCALE GENOMIC DNA]</scope>
    <source>
        <strain evidence="2 3">DSM 44496</strain>
    </source>
</reference>
<evidence type="ECO:0000256" key="1">
    <source>
        <dbReference type="SAM" id="MobiDB-lite"/>
    </source>
</evidence>
<evidence type="ECO:0000313" key="2">
    <source>
        <dbReference type="EMBL" id="TDP38830.1"/>
    </source>
</evidence>
<accession>A0A4R6PM03</accession>
<proteinExistence type="predicted"/>
<protein>
    <submittedName>
        <fullName evidence="2">Uncharacterized protein</fullName>
    </submittedName>
</protein>
<sequence>MMTWATLSARMGVARTFRDGCSAHQAGKPGDRDADKQFSPQYEEQI</sequence>
<name>A0A4R6PM03_NOCIG</name>
<dbReference type="AlphaFoldDB" id="A0A4R6PM03"/>
<dbReference type="EMBL" id="SNXK01000003">
    <property type="protein sequence ID" value="TDP38830.1"/>
    <property type="molecule type" value="Genomic_DNA"/>
</dbReference>
<keyword evidence="3" id="KW-1185">Reference proteome</keyword>
<evidence type="ECO:0000313" key="3">
    <source>
        <dbReference type="Proteomes" id="UP000295087"/>
    </source>
</evidence>
<organism evidence="2 3">
    <name type="scientific">Nocardia ignorata</name>
    <dbReference type="NCBI Taxonomy" id="145285"/>
    <lineage>
        <taxon>Bacteria</taxon>
        <taxon>Bacillati</taxon>
        <taxon>Actinomycetota</taxon>
        <taxon>Actinomycetes</taxon>
        <taxon>Mycobacteriales</taxon>
        <taxon>Nocardiaceae</taxon>
        <taxon>Nocardia</taxon>
    </lineage>
</organism>
<gene>
    <name evidence="2" type="ORF">DFR75_103490</name>
</gene>
<dbReference type="Proteomes" id="UP000295087">
    <property type="component" value="Unassembled WGS sequence"/>
</dbReference>
<feature type="region of interest" description="Disordered" evidence="1">
    <location>
        <begin position="20"/>
        <end position="46"/>
    </location>
</feature>
<comment type="caution">
    <text evidence="2">The sequence shown here is derived from an EMBL/GenBank/DDBJ whole genome shotgun (WGS) entry which is preliminary data.</text>
</comment>